<dbReference type="RefSeq" id="XP_013759986.1">
    <property type="nucleotide sequence ID" value="XM_013904532.1"/>
</dbReference>
<feature type="compositionally biased region" description="Low complexity" evidence="1">
    <location>
        <begin position="290"/>
        <end position="307"/>
    </location>
</feature>
<dbReference type="STRING" id="461836.A0A0L0D4C2"/>
<protein>
    <submittedName>
        <fullName evidence="4">Infertile crescent</fullName>
    </submittedName>
</protein>
<feature type="region of interest" description="Disordered" evidence="1">
    <location>
        <begin position="337"/>
        <end position="362"/>
    </location>
</feature>
<dbReference type="GO" id="GO:0016020">
    <property type="term" value="C:membrane"/>
    <property type="evidence" value="ECO:0007669"/>
    <property type="project" value="GOC"/>
</dbReference>
<feature type="domain" description="Sphingolipid delta4-desaturase N-terminal" evidence="3">
    <location>
        <begin position="15"/>
        <end position="53"/>
    </location>
</feature>
<dbReference type="AlphaFoldDB" id="A0A0L0D4C2"/>
<dbReference type="PANTHER" id="PTHR12879">
    <property type="entry name" value="SPHINGOLIPID DELTA 4 DESATURASE/C-4 HYDROXYLASE PROTEIN DES2"/>
    <property type="match status" value="1"/>
</dbReference>
<keyword evidence="2" id="KW-1133">Transmembrane helix</keyword>
<feature type="transmembrane region" description="Helical" evidence="2">
    <location>
        <begin position="197"/>
        <end position="222"/>
    </location>
</feature>
<dbReference type="EMBL" id="GL349445">
    <property type="protein sequence ID" value="KNC47217.1"/>
    <property type="molecule type" value="Genomic_DNA"/>
</dbReference>
<feature type="transmembrane region" description="Helical" evidence="2">
    <location>
        <begin position="55"/>
        <end position="72"/>
    </location>
</feature>
<dbReference type="Pfam" id="PF08557">
    <property type="entry name" value="Lipid_DES"/>
    <property type="match status" value="1"/>
</dbReference>
<dbReference type="Proteomes" id="UP000054408">
    <property type="component" value="Unassembled WGS sequence"/>
</dbReference>
<keyword evidence="2" id="KW-0472">Membrane</keyword>
<feature type="region of interest" description="Disordered" evidence="1">
    <location>
        <begin position="290"/>
        <end position="310"/>
    </location>
</feature>
<evidence type="ECO:0000259" key="3">
    <source>
        <dbReference type="SMART" id="SM01269"/>
    </source>
</evidence>
<dbReference type="PANTHER" id="PTHR12879:SF8">
    <property type="entry name" value="SPHINGOLIPID DELTA(4)-DESATURASE DES1"/>
    <property type="match status" value="1"/>
</dbReference>
<dbReference type="GeneID" id="25563230"/>
<reference evidence="4 5" key="1">
    <citation type="submission" date="2010-05" db="EMBL/GenBank/DDBJ databases">
        <title>The Genome Sequence of Thecamonas trahens ATCC 50062.</title>
        <authorList>
            <consortium name="The Broad Institute Genome Sequencing Platform"/>
            <person name="Russ C."/>
            <person name="Cuomo C."/>
            <person name="Shea T."/>
            <person name="Young S.K."/>
            <person name="Zeng Q."/>
            <person name="Koehrsen M."/>
            <person name="Haas B."/>
            <person name="Borodovsky M."/>
            <person name="Guigo R."/>
            <person name="Alvarado L."/>
            <person name="Berlin A."/>
            <person name="Bochicchio J."/>
            <person name="Borenstein D."/>
            <person name="Chapman S."/>
            <person name="Chen Z."/>
            <person name="Freedman E."/>
            <person name="Gellesch M."/>
            <person name="Goldberg J."/>
            <person name="Griggs A."/>
            <person name="Gujja S."/>
            <person name="Heilman E."/>
            <person name="Heiman D."/>
            <person name="Hepburn T."/>
            <person name="Howarth C."/>
            <person name="Jen D."/>
            <person name="Larson L."/>
            <person name="Mehta T."/>
            <person name="Park D."/>
            <person name="Pearson M."/>
            <person name="Roberts A."/>
            <person name="Saif S."/>
            <person name="Shenoy N."/>
            <person name="Sisk P."/>
            <person name="Stolte C."/>
            <person name="Sykes S."/>
            <person name="Thomson T."/>
            <person name="Walk T."/>
            <person name="White J."/>
            <person name="Yandava C."/>
            <person name="Burger G."/>
            <person name="Gray M.W."/>
            <person name="Holland P.W.H."/>
            <person name="King N."/>
            <person name="Lang F.B.F."/>
            <person name="Roger A.J."/>
            <person name="Ruiz-Trillo I."/>
            <person name="Lander E."/>
            <person name="Nusbaum C."/>
        </authorList>
    </citation>
    <scope>NUCLEOTIDE SEQUENCE [LARGE SCALE GENOMIC DNA]</scope>
    <source>
        <strain evidence="4 5">ATCC 50062</strain>
    </source>
</reference>
<keyword evidence="5" id="KW-1185">Reference proteome</keyword>
<evidence type="ECO:0000256" key="1">
    <source>
        <dbReference type="SAM" id="MobiDB-lite"/>
    </source>
</evidence>
<dbReference type="OMA" id="GATCNQN"/>
<dbReference type="Pfam" id="PF00487">
    <property type="entry name" value="FA_desaturase"/>
    <property type="match status" value="1"/>
</dbReference>
<dbReference type="InterPro" id="IPR005804">
    <property type="entry name" value="FA_desaturase_dom"/>
</dbReference>
<dbReference type="OrthoDB" id="200948at2759"/>
<evidence type="ECO:0000313" key="4">
    <source>
        <dbReference type="EMBL" id="KNC47217.1"/>
    </source>
</evidence>
<feature type="transmembrane region" description="Helical" evidence="2">
    <location>
        <begin position="111"/>
        <end position="132"/>
    </location>
</feature>
<proteinExistence type="predicted"/>
<organism evidence="4 5">
    <name type="scientific">Thecamonas trahens ATCC 50062</name>
    <dbReference type="NCBI Taxonomy" id="461836"/>
    <lineage>
        <taxon>Eukaryota</taxon>
        <taxon>Apusozoa</taxon>
        <taxon>Apusomonadida</taxon>
        <taxon>Apusomonadidae</taxon>
        <taxon>Thecamonas</taxon>
    </lineage>
</organism>
<accession>A0A0L0D4C2</accession>
<feature type="transmembrane region" description="Helical" evidence="2">
    <location>
        <begin position="79"/>
        <end position="99"/>
    </location>
</feature>
<gene>
    <name evidence="4" type="ORF">AMSG_03645</name>
</gene>
<dbReference type="SMART" id="SM01269">
    <property type="entry name" value="Lipid_DES"/>
    <property type="match status" value="1"/>
</dbReference>
<sequence>MVAHEEHTADTPASAIVNDFIWSSKDEPHASRRRAILAKYPEIKQLMGYDPRTKWMVAFLWLTQTALAAWLAGHSYLRIVVVAYAFGAVASQSMLLAIHELSHALLFKNRAINNAFGILVNLPMLLPASATFKRYHLIHHKQQGVDMVDVDIPTALEARIFRGKLGKAIWVSLQGFFYAFRPLVVKPLPPIFLELCNTVACVAYGTAMCYFFGPAALLYLALSDVFGMGLHPVAGHFLAEHFVFADDGETETYSYTGPMRWAILNVGLHNAHHDFPSIPGSRLDQVRAIAPSSTRTSQATTRTPTSSGALSWTTRSLSLPASSAMLTPSALRAPSASKCKSFLRRKRPMDADADGSGGRSRK</sequence>
<evidence type="ECO:0000313" key="5">
    <source>
        <dbReference type="Proteomes" id="UP000054408"/>
    </source>
</evidence>
<dbReference type="InterPro" id="IPR013866">
    <property type="entry name" value="Sphingolipid_d4-desaturase_N"/>
</dbReference>
<dbReference type="GO" id="GO:0046513">
    <property type="term" value="P:ceramide biosynthetic process"/>
    <property type="evidence" value="ECO:0007669"/>
    <property type="project" value="TreeGrafter"/>
</dbReference>
<name>A0A0L0D4C2_THETB</name>
<evidence type="ECO:0000256" key="2">
    <source>
        <dbReference type="SAM" id="Phobius"/>
    </source>
</evidence>
<dbReference type="eggNOG" id="KOG2987">
    <property type="taxonomic scope" value="Eukaryota"/>
</dbReference>
<feature type="transmembrane region" description="Helical" evidence="2">
    <location>
        <begin position="168"/>
        <end position="185"/>
    </location>
</feature>
<keyword evidence="2" id="KW-0812">Transmembrane</keyword>
<dbReference type="GO" id="GO:0042284">
    <property type="term" value="F:sphingolipid delta-4 desaturase activity"/>
    <property type="evidence" value="ECO:0007669"/>
    <property type="project" value="TreeGrafter"/>
</dbReference>